<dbReference type="OrthoDB" id="166585at2759"/>
<keyword evidence="4" id="KW-1185">Reference proteome</keyword>
<dbReference type="GeneID" id="114431775"/>
<protein>
    <submittedName>
        <fullName evidence="5">Fish-egg lectin-like</fullName>
    </submittedName>
</protein>
<dbReference type="FunCoup" id="A0A6P7HHV7">
    <property type="interactions" value="13"/>
</dbReference>
<dbReference type="InterPro" id="IPR051513">
    <property type="entry name" value="Tectonin_beta-prop"/>
</dbReference>
<keyword evidence="1" id="KW-0430">Lectin</keyword>
<reference evidence="5" key="1">
    <citation type="submission" date="2025-08" db="UniProtKB">
        <authorList>
            <consortium name="RefSeq"/>
        </authorList>
    </citation>
    <scope>IDENTIFICATION</scope>
</reference>
<dbReference type="Pfam" id="PF19193">
    <property type="entry name" value="Tectonin"/>
    <property type="match status" value="1"/>
</dbReference>
<evidence type="ECO:0000256" key="2">
    <source>
        <dbReference type="ARBA" id="ARBA00038331"/>
    </source>
</evidence>
<proteinExistence type="inferred from homology"/>
<dbReference type="GO" id="GO:0030246">
    <property type="term" value="F:carbohydrate binding"/>
    <property type="evidence" value="ECO:0007669"/>
    <property type="project" value="UniProtKB-KW"/>
</dbReference>
<feature type="signal peptide" evidence="3">
    <location>
        <begin position="1"/>
        <end position="19"/>
    </location>
</feature>
<dbReference type="SMART" id="SM00706">
    <property type="entry name" value="TECPR"/>
    <property type="match status" value="5"/>
</dbReference>
<evidence type="ECO:0000313" key="4">
    <source>
        <dbReference type="Proteomes" id="UP000515145"/>
    </source>
</evidence>
<dbReference type="InParanoid" id="A0A6P7HHV7"/>
<evidence type="ECO:0000313" key="5">
    <source>
        <dbReference type="RefSeq" id="XP_028255200.1"/>
    </source>
</evidence>
<accession>A0A6P7HHV7</accession>
<evidence type="ECO:0000256" key="3">
    <source>
        <dbReference type="SAM" id="SignalP"/>
    </source>
</evidence>
<dbReference type="InterPro" id="IPR006624">
    <property type="entry name" value="Beta-propeller_rpt_TECPR"/>
</dbReference>
<dbReference type="PANTHER" id="PTHR23250:SF3">
    <property type="entry name" value="FISH-EGG LECTIN-LIKE ISOFORM X1-RELATED"/>
    <property type="match status" value="1"/>
</dbReference>
<dbReference type="Proteomes" id="UP000515145">
    <property type="component" value="Chromosome 2"/>
</dbReference>
<dbReference type="RefSeq" id="XP_028255200.1">
    <property type="nucleotide sequence ID" value="XM_028399399.1"/>
</dbReference>
<feature type="chain" id="PRO_5027936943" evidence="3">
    <location>
        <begin position="20"/>
        <end position="257"/>
    </location>
</feature>
<evidence type="ECO:0000256" key="1">
    <source>
        <dbReference type="ARBA" id="ARBA00022734"/>
    </source>
</evidence>
<sequence length="257" mass="27773">MKAVAVLLVVLSFLTVSHGWTCKAGPQQFPAQQIDAGEGQVVLTDRDSKAYYLSESTWFELGSVALKHVSVGPAGIWGVDSSDKVYKYVAGDFILVNGQTLQQVDAGGDGQVVGVTSGSYIYCLKSSIAINYSQVGSVSWNELAGRLMYFSCSPLGCWGVNAVEQIFYTRVTPNTCDISGWIHIPGAALMAEVGTDGNVFVVNRQNQLFQRTGISPSVPQGTDWLYIPMCLPIKHVSYDLGQLWLVTKGGIIMQCSN</sequence>
<comment type="similarity">
    <text evidence="2">Belongs to the tectonin family.</text>
</comment>
<gene>
    <name evidence="5" type="primary">LOC114431775</name>
</gene>
<name>A0A6P7HHV7_9TELE</name>
<dbReference type="AlphaFoldDB" id="A0A6P7HHV7"/>
<dbReference type="PANTHER" id="PTHR23250">
    <property type="entry name" value="DYSFERLIN-RELATED"/>
    <property type="match status" value="1"/>
</dbReference>
<organism evidence="4 5">
    <name type="scientific">Parambassis ranga</name>
    <name type="common">Indian glassy fish</name>
    <dbReference type="NCBI Taxonomy" id="210632"/>
    <lineage>
        <taxon>Eukaryota</taxon>
        <taxon>Metazoa</taxon>
        <taxon>Chordata</taxon>
        <taxon>Craniata</taxon>
        <taxon>Vertebrata</taxon>
        <taxon>Euteleostomi</taxon>
        <taxon>Actinopterygii</taxon>
        <taxon>Neopterygii</taxon>
        <taxon>Teleostei</taxon>
        <taxon>Neoteleostei</taxon>
        <taxon>Acanthomorphata</taxon>
        <taxon>Ovalentaria</taxon>
        <taxon>Ambassidae</taxon>
        <taxon>Parambassis</taxon>
    </lineage>
</organism>
<keyword evidence="3" id="KW-0732">Signal</keyword>